<accession>A0A1G8GMA5</accession>
<keyword evidence="6" id="KW-1185">Reference proteome</keyword>
<evidence type="ECO:0000256" key="3">
    <source>
        <dbReference type="SAM" id="Coils"/>
    </source>
</evidence>
<keyword evidence="3" id="KW-0175">Coiled coil</keyword>
<evidence type="ECO:0000313" key="5">
    <source>
        <dbReference type="EMBL" id="SDH95519.1"/>
    </source>
</evidence>
<evidence type="ECO:0000313" key="6">
    <source>
        <dbReference type="Proteomes" id="UP000199705"/>
    </source>
</evidence>
<dbReference type="InterPro" id="IPR005632">
    <property type="entry name" value="Chaperone_Skp"/>
</dbReference>
<dbReference type="Pfam" id="PF03938">
    <property type="entry name" value="OmpH"/>
    <property type="match status" value="1"/>
</dbReference>
<dbReference type="GO" id="GO:0050821">
    <property type="term" value="P:protein stabilization"/>
    <property type="evidence" value="ECO:0007669"/>
    <property type="project" value="TreeGrafter"/>
</dbReference>
<keyword evidence="2 4" id="KW-0732">Signal</keyword>
<evidence type="ECO:0000256" key="4">
    <source>
        <dbReference type="SAM" id="SignalP"/>
    </source>
</evidence>
<dbReference type="OrthoDB" id="1524711at2"/>
<gene>
    <name evidence="5" type="ORF">SAMN05192573_114107</name>
</gene>
<dbReference type="GO" id="GO:0051082">
    <property type="term" value="F:unfolded protein binding"/>
    <property type="evidence" value="ECO:0007669"/>
    <property type="project" value="InterPro"/>
</dbReference>
<evidence type="ECO:0000256" key="2">
    <source>
        <dbReference type="ARBA" id="ARBA00022729"/>
    </source>
</evidence>
<feature type="chain" id="PRO_5035242682" evidence="4">
    <location>
        <begin position="24"/>
        <end position="170"/>
    </location>
</feature>
<dbReference type="GO" id="GO:0005829">
    <property type="term" value="C:cytosol"/>
    <property type="evidence" value="ECO:0007669"/>
    <property type="project" value="TreeGrafter"/>
</dbReference>
<dbReference type="InterPro" id="IPR024930">
    <property type="entry name" value="Skp_dom_sf"/>
</dbReference>
<dbReference type="PANTHER" id="PTHR35089">
    <property type="entry name" value="CHAPERONE PROTEIN SKP"/>
    <property type="match status" value="1"/>
</dbReference>
<dbReference type="Proteomes" id="UP000199705">
    <property type="component" value="Unassembled WGS sequence"/>
</dbReference>
<evidence type="ECO:0000256" key="1">
    <source>
        <dbReference type="ARBA" id="ARBA00009091"/>
    </source>
</evidence>
<protein>
    <submittedName>
        <fullName evidence="5">Periplasmic chaperone for outer membrane proteins Skp</fullName>
    </submittedName>
</protein>
<comment type="similarity">
    <text evidence="1">Belongs to the Skp family.</text>
</comment>
<feature type="coiled-coil region" evidence="3">
    <location>
        <begin position="57"/>
        <end position="113"/>
    </location>
</feature>
<dbReference type="GeneID" id="91138067"/>
<proteinExistence type="inferred from homology"/>
<sequence length="170" mass="18585">MKKLFKVALVAAGMLFVGSFAKAQTKIGYVNFSQVIDQMPETKTVSTTLQAYQKTFIDQLTTMNNELQTKGADLEKNGSTLTDAARSAKTSELQDIQKRMNDYQNNAQQQVDAKKQELGKPIIDKVSQAVQAVAKEKGYAYVLDSSQVSMIVSPAGDDLMAAVKLKLGLK</sequence>
<dbReference type="SUPFAM" id="SSF111384">
    <property type="entry name" value="OmpH-like"/>
    <property type="match status" value="1"/>
</dbReference>
<dbReference type="RefSeq" id="WP_090531916.1">
    <property type="nucleotide sequence ID" value="NZ_CP071878.2"/>
</dbReference>
<organism evidence="5 6">
    <name type="scientific">Mucilaginibacter gossypii</name>
    <dbReference type="NCBI Taxonomy" id="551996"/>
    <lineage>
        <taxon>Bacteria</taxon>
        <taxon>Pseudomonadati</taxon>
        <taxon>Bacteroidota</taxon>
        <taxon>Sphingobacteriia</taxon>
        <taxon>Sphingobacteriales</taxon>
        <taxon>Sphingobacteriaceae</taxon>
        <taxon>Mucilaginibacter</taxon>
    </lineage>
</organism>
<reference evidence="6" key="1">
    <citation type="submission" date="2016-10" db="EMBL/GenBank/DDBJ databases">
        <authorList>
            <person name="Varghese N."/>
            <person name="Submissions S."/>
        </authorList>
    </citation>
    <scope>NUCLEOTIDE SEQUENCE [LARGE SCALE GENOMIC DNA]</scope>
    <source>
        <strain evidence="6">Gh-67</strain>
    </source>
</reference>
<feature type="signal peptide" evidence="4">
    <location>
        <begin position="1"/>
        <end position="23"/>
    </location>
</feature>
<name>A0A1G8GMA5_9SPHI</name>
<dbReference type="PANTHER" id="PTHR35089:SF1">
    <property type="entry name" value="CHAPERONE PROTEIN SKP"/>
    <property type="match status" value="1"/>
</dbReference>
<dbReference type="EMBL" id="FNCG01000014">
    <property type="protein sequence ID" value="SDH95519.1"/>
    <property type="molecule type" value="Genomic_DNA"/>
</dbReference>
<dbReference type="STRING" id="551996.SAMN05192573_114107"/>
<dbReference type="Gene3D" id="3.30.910.20">
    <property type="entry name" value="Skp domain"/>
    <property type="match status" value="1"/>
</dbReference>
<dbReference type="SMART" id="SM00935">
    <property type="entry name" value="OmpH"/>
    <property type="match status" value="1"/>
</dbReference>
<dbReference type="AlphaFoldDB" id="A0A1G8GMA5"/>